<dbReference type="RefSeq" id="WP_040984892.1">
    <property type="nucleotide sequence ID" value="NZ_CABKTI010000008.1"/>
</dbReference>
<dbReference type="Pfam" id="PF06103">
    <property type="entry name" value="DUF948"/>
    <property type="match status" value="1"/>
</dbReference>
<dbReference type="InterPro" id="IPR009293">
    <property type="entry name" value="UPF0478"/>
</dbReference>
<evidence type="ECO:0000256" key="1">
    <source>
        <dbReference type="SAM" id="Phobius"/>
    </source>
</evidence>
<reference evidence="2" key="1">
    <citation type="submission" date="2022-07" db="EMBL/GenBank/DDBJ databases">
        <title>FELIX.</title>
        <authorList>
            <person name="Wan K.H."/>
            <person name="Park S."/>
            <person name="Lawrence Q."/>
            <person name="Eichenberger J.P."/>
            <person name="Booth B.W."/>
            <person name="Piaggio A.J."/>
            <person name="Chandler J.C."/>
            <person name="Franklin A.B."/>
            <person name="Celniker S.E."/>
        </authorList>
    </citation>
    <scope>NUCLEOTIDE SEQUENCE</scope>
    <source>
        <strain evidence="2">QA-1986 374</strain>
    </source>
</reference>
<accession>A0ABY5JSU6</accession>
<keyword evidence="3" id="KW-1185">Reference proteome</keyword>
<keyword evidence="1" id="KW-1133">Transmembrane helix</keyword>
<sequence>MTLIGVGVIIIGVASVILAIFIGHLLNNLASVLSGVDKTVQQLPEQLDGILKETTSIMHESNQALADINNKMEQLSPLFYIVGDVGNATRKLSSSLVDVTDSVKTKTEVGQEVSGKNNLGGVYGGVALGYYWLKKKRDLKREKRAYTHEQ</sequence>
<protein>
    <submittedName>
        <fullName evidence="2">DUF948 domain-containing protein</fullName>
    </submittedName>
</protein>
<feature type="transmembrane region" description="Helical" evidence="1">
    <location>
        <begin position="6"/>
        <end position="26"/>
    </location>
</feature>
<evidence type="ECO:0000313" key="2">
    <source>
        <dbReference type="EMBL" id="UUI03366.1"/>
    </source>
</evidence>
<dbReference type="EMBL" id="CP101914">
    <property type="protein sequence ID" value="UUI03366.1"/>
    <property type="molecule type" value="Genomic_DNA"/>
</dbReference>
<keyword evidence="1" id="KW-0472">Membrane</keyword>
<dbReference type="PANTHER" id="PTHR40070">
    <property type="entry name" value="UPF0478 PROTEIN YTXG"/>
    <property type="match status" value="1"/>
</dbReference>
<evidence type="ECO:0000313" key="3">
    <source>
        <dbReference type="Proteomes" id="UP001059773"/>
    </source>
</evidence>
<gene>
    <name evidence="2" type="ORF">NP439_01205</name>
</gene>
<dbReference type="Proteomes" id="UP001059773">
    <property type="component" value="Chromosome"/>
</dbReference>
<dbReference type="PANTHER" id="PTHR40070:SF1">
    <property type="entry name" value="UPF0478 PROTEIN YTXG"/>
    <property type="match status" value="1"/>
</dbReference>
<organism evidence="2 3">
    <name type="scientific">Oceanobacillus jeddahense</name>
    <dbReference type="NCBI Taxonomy" id="1462527"/>
    <lineage>
        <taxon>Bacteria</taxon>
        <taxon>Bacillati</taxon>
        <taxon>Bacillota</taxon>
        <taxon>Bacilli</taxon>
        <taxon>Bacillales</taxon>
        <taxon>Bacillaceae</taxon>
        <taxon>Oceanobacillus</taxon>
    </lineage>
</organism>
<keyword evidence="1" id="KW-0812">Transmembrane</keyword>
<proteinExistence type="predicted"/>
<name>A0ABY5JSU6_9BACI</name>